<comment type="caution">
    <text evidence="11">The sequence shown here is derived from an EMBL/GenBank/DDBJ whole genome shotgun (WGS) entry which is preliminary data.</text>
</comment>
<dbReference type="NCBIfam" id="NF009309">
    <property type="entry name" value="PRK12666.1"/>
    <property type="match status" value="1"/>
</dbReference>
<name>A0A2W5MX55_RHOSU</name>
<dbReference type="GO" id="GO:0005886">
    <property type="term" value="C:plasma membrane"/>
    <property type="evidence" value="ECO:0007669"/>
    <property type="project" value="UniProtKB-SubCell"/>
</dbReference>
<reference evidence="11 12" key="1">
    <citation type="submission" date="2017-08" db="EMBL/GenBank/DDBJ databases">
        <title>Infants hospitalized years apart are colonized by the same room-sourced microbial strains.</title>
        <authorList>
            <person name="Brooks B."/>
            <person name="Olm M.R."/>
            <person name="Firek B.A."/>
            <person name="Baker R."/>
            <person name="Thomas B.C."/>
            <person name="Morowitz M.J."/>
            <person name="Banfield J.F."/>
        </authorList>
    </citation>
    <scope>NUCLEOTIDE SEQUENCE [LARGE SCALE GENOMIC DNA]</scope>
    <source>
        <strain evidence="11">S2_005_002_R2_34</strain>
    </source>
</reference>
<comment type="subcellular location">
    <subcellularLocation>
        <location evidence="2">Cell membrane</location>
        <topology evidence="2">Multi-pass membrane protein</topology>
    </subcellularLocation>
    <subcellularLocation>
        <location evidence="8">Membrane</location>
        <topology evidence="8">Multi-pass membrane protein</topology>
    </subcellularLocation>
</comment>
<feature type="transmembrane region" description="Helical" evidence="9">
    <location>
        <begin position="402"/>
        <end position="423"/>
    </location>
</feature>
<evidence type="ECO:0000256" key="3">
    <source>
        <dbReference type="ARBA" id="ARBA00005346"/>
    </source>
</evidence>
<feature type="transmembrane region" description="Helical" evidence="9">
    <location>
        <begin position="215"/>
        <end position="237"/>
    </location>
</feature>
<keyword evidence="5 8" id="KW-0812">Transmembrane</keyword>
<evidence type="ECO:0000313" key="11">
    <source>
        <dbReference type="EMBL" id="PZQ45851.1"/>
    </source>
</evidence>
<feature type="transmembrane region" description="Helical" evidence="9">
    <location>
        <begin position="115"/>
        <end position="132"/>
    </location>
</feature>
<comment type="similarity">
    <text evidence="3">Belongs to the CPA3 antiporters (TC 2.A.63) subunit D family.</text>
</comment>
<dbReference type="EMBL" id="QFPW01000037">
    <property type="protein sequence ID" value="PZQ45851.1"/>
    <property type="molecule type" value="Genomic_DNA"/>
</dbReference>
<sequence>MLAPEHLIIAPILIPLIAGAIMLFYEDRQRRAKRVISFIAIGALGVVAHDLMNLAESGGEAGTIGVYLLGNWPPPFAIVLVLDRLSAMMLLLTAVLALASMVFATARWDRRGQHFHSLFMFLLMGLNGAFLTGDLFNLFVFFEVMLAASYGLALHGSEALRVRASLHYIAINLAASLLFLIGVSLIYGVTGTLNMADLAARIPELAAEDRPMLKVGAAILGVAFLVKAAMWPLCFWLPITYLAAAPPVAAIFAIMSKVGIYVILRVTSLVGWHGGADAGLGAEFLVAGGYATVAFGTFGVLASQGLGRLAGSSVLVSSGTLLAVIGLFNLGGGTQLAAAGLYYLVISTLAISALYLMVELIERDEGSFAAIFAVTAELYGFSEDALDDDDDDPVAGARLPGVFTILSVCYACVALLIAGLPPLAGFMAKFAILSSVFNPDGFGFSAPAFAFTALLLVSGLAAMIALVRTGIQTFWGPIDEDGSRAALVELAPVIGLIALTLYMTVQASSVMRYMEATARALAEPSLYVETVLGAAPYEVPEDAPEPPSVIEGGGAS</sequence>
<evidence type="ECO:0000256" key="2">
    <source>
        <dbReference type="ARBA" id="ARBA00004651"/>
    </source>
</evidence>
<evidence type="ECO:0000256" key="4">
    <source>
        <dbReference type="ARBA" id="ARBA00022475"/>
    </source>
</evidence>
<feature type="transmembrane region" description="Helical" evidence="9">
    <location>
        <begin position="6"/>
        <end position="25"/>
    </location>
</feature>
<feature type="transmembrane region" description="Helical" evidence="9">
    <location>
        <begin position="168"/>
        <end position="189"/>
    </location>
</feature>
<protein>
    <submittedName>
        <fullName evidence="11">Monovalent cation/H+ antiporter subunit D</fullName>
    </submittedName>
</protein>
<dbReference type="PANTHER" id="PTHR42703:SF1">
    <property type="entry name" value="NA(+)_H(+) ANTIPORTER SUBUNIT D1"/>
    <property type="match status" value="1"/>
</dbReference>
<evidence type="ECO:0000259" key="10">
    <source>
        <dbReference type="Pfam" id="PF00361"/>
    </source>
</evidence>
<keyword evidence="7 9" id="KW-0472">Membrane</keyword>
<dbReference type="InterPro" id="IPR001750">
    <property type="entry name" value="ND/Mrp_TM"/>
</dbReference>
<feature type="transmembrane region" description="Helical" evidence="9">
    <location>
        <begin position="37"/>
        <end position="55"/>
    </location>
</feature>
<organism evidence="11 12">
    <name type="scientific">Rhodovulum sulfidophilum</name>
    <name type="common">Rhodobacter sulfidophilus</name>
    <dbReference type="NCBI Taxonomy" id="35806"/>
    <lineage>
        <taxon>Bacteria</taxon>
        <taxon>Pseudomonadati</taxon>
        <taxon>Pseudomonadota</taxon>
        <taxon>Alphaproteobacteria</taxon>
        <taxon>Rhodobacterales</taxon>
        <taxon>Paracoccaceae</taxon>
        <taxon>Rhodovulum</taxon>
    </lineage>
</organism>
<dbReference type="AlphaFoldDB" id="A0A2W5MX55"/>
<gene>
    <name evidence="11" type="ORF">DI556_21915</name>
</gene>
<keyword evidence="4" id="KW-1003">Cell membrane</keyword>
<dbReference type="Pfam" id="PF00361">
    <property type="entry name" value="Proton_antipo_M"/>
    <property type="match status" value="1"/>
</dbReference>
<feature type="transmembrane region" description="Helical" evidence="9">
    <location>
        <begin position="309"/>
        <end position="328"/>
    </location>
</feature>
<feature type="transmembrane region" description="Helical" evidence="9">
    <location>
        <begin position="244"/>
        <end position="264"/>
    </location>
</feature>
<accession>A0A2W5MX55</accession>
<feature type="transmembrane region" description="Helical" evidence="9">
    <location>
        <begin position="75"/>
        <end position="103"/>
    </location>
</feature>
<feature type="domain" description="NADH:quinone oxidoreductase/Mrp antiporter transmembrane" evidence="10">
    <location>
        <begin position="133"/>
        <end position="440"/>
    </location>
</feature>
<evidence type="ECO:0000256" key="1">
    <source>
        <dbReference type="ARBA" id="ARBA00002378"/>
    </source>
</evidence>
<proteinExistence type="inferred from homology"/>
<evidence type="ECO:0000256" key="9">
    <source>
        <dbReference type="SAM" id="Phobius"/>
    </source>
</evidence>
<evidence type="ECO:0000256" key="6">
    <source>
        <dbReference type="ARBA" id="ARBA00022989"/>
    </source>
</evidence>
<dbReference type="Proteomes" id="UP000249185">
    <property type="component" value="Unassembled WGS sequence"/>
</dbReference>
<feature type="transmembrane region" description="Helical" evidence="9">
    <location>
        <begin position="340"/>
        <end position="358"/>
    </location>
</feature>
<dbReference type="InterPro" id="IPR050586">
    <property type="entry name" value="CPA3_Na-H_Antiporter_D"/>
</dbReference>
<keyword evidence="6 9" id="KW-1133">Transmembrane helix</keyword>
<evidence type="ECO:0000256" key="7">
    <source>
        <dbReference type="ARBA" id="ARBA00023136"/>
    </source>
</evidence>
<feature type="transmembrane region" description="Helical" evidence="9">
    <location>
        <begin position="486"/>
        <end position="505"/>
    </location>
</feature>
<comment type="function">
    <text evidence="1">NDH-1 shuttles electrons from NADH, via FMN and iron-sulfur (Fe-S) centers, to quinones in the respiratory chain. The immediate electron acceptor for the enzyme in this species is believed to be ubiquinone. Couples the redox reaction to proton translocation (for every two electrons transferred, four hydrogen ions are translocated across the cytoplasmic membrane), and thus conserves the redox energy in a proton gradient.</text>
</comment>
<feature type="transmembrane region" description="Helical" evidence="9">
    <location>
        <begin position="284"/>
        <end position="302"/>
    </location>
</feature>
<evidence type="ECO:0000256" key="5">
    <source>
        <dbReference type="ARBA" id="ARBA00022692"/>
    </source>
</evidence>
<dbReference type="PANTHER" id="PTHR42703">
    <property type="entry name" value="NADH DEHYDROGENASE"/>
    <property type="match status" value="1"/>
</dbReference>
<feature type="transmembrane region" description="Helical" evidence="9">
    <location>
        <begin position="444"/>
        <end position="466"/>
    </location>
</feature>
<evidence type="ECO:0000256" key="8">
    <source>
        <dbReference type="RuleBase" id="RU000320"/>
    </source>
</evidence>
<evidence type="ECO:0000313" key="12">
    <source>
        <dbReference type="Proteomes" id="UP000249185"/>
    </source>
</evidence>